<dbReference type="PANTHER" id="PTHR35908">
    <property type="entry name" value="HYPOTHETICAL FUSION PROTEIN"/>
    <property type="match status" value="1"/>
</dbReference>
<organism evidence="2 3">
    <name type="scientific">Glycomyces rhizosphaerae</name>
    <dbReference type="NCBI Taxonomy" id="2054422"/>
    <lineage>
        <taxon>Bacteria</taxon>
        <taxon>Bacillati</taxon>
        <taxon>Actinomycetota</taxon>
        <taxon>Actinomycetes</taxon>
        <taxon>Glycomycetales</taxon>
        <taxon>Glycomycetaceae</taxon>
        <taxon>Glycomyces</taxon>
    </lineage>
</organism>
<reference evidence="3" key="1">
    <citation type="journal article" date="2019" name="Int. J. Syst. Evol. Microbiol.">
        <title>The Global Catalogue of Microorganisms (GCM) 10K type strain sequencing project: providing services to taxonomists for standard genome sequencing and annotation.</title>
        <authorList>
            <consortium name="The Broad Institute Genomics Platform"/>
            <consortium name="The Broad Institute Genome Sequencing Center for Infectious Disease"/>
            <person name="Wu L."/>
            <person name="Ma J."/>
        </authorList>
    </citation>
    <scope>NUCLEOTIDE SEQUENCE [LARGE SCALE GENOMIC DNA]</scope>
    <source>
        <strain evidence="3">CGMCC 4.7396</strain>
    </source>
</reference>
<dbReference type="PROSITE" id="PS51819">
    <property type="entry name" value="VOC"/>
    <property type="match status" value="1"/>
</dbReference>
<dbReference type="EMBL" id="JBHRWO010000021">
    <property type="protein sequence ID" value="MFC3495389.1"/>
    <property type="molecule type" value="Genomic_DNA"/>
</dbReference>
<dbReference type="PANTHER" id="PTHR35908:SF1">
    <property type="entry name" value="CONSERVED PROTEIN"/>
    <property type="match status" value="1"/>
</dbReference>
<dbReference type="InterPro" id="IPR037523">
    <property type="entry name" value="VOC_core"/>
</dbReference>
<dbReference type="InterPro" id="IPR041581">
    <property type="entry name" value="Glyoxalase_6"/>
</dbReference>
<keyword evidence="3" id="KW-1185">Reference proteome</keyword>
<dbReference type="InterPro" id="IPR029068">
    <property type="entry name" value="Glyas_Bleomycin-R_OHBP_Dase"/>
</dbReference>
<name>A0ABV7Q6E3_9ACTN</name>
<protein>
    <submittedName>
        <fullName evidence="2">VOC family protein</fullName>
    </submittedName>
</protein>
<dbReference type="RefSeq" id="WP_387979986.1">
    <property type="nucleotide sequence ID" value="NZ_JBHRWO010000021.1"/>
</dbReference>
<dbReference type="SUPFAM" id="SSF54593">
    <property type="entry name" value="Glyoxalase/Bleomycin resistance protein/Dihydroxybiphenyl dioxygenase"/>
    <property type="match status" value="1"/>
</dbReference>
<evidence type="ECO:0000313" key="3">
    <source>
        <dbReference type="Proteomes" id="UP001595712"/>
    </source>
</evidence>
<sequence>MLRLTDFIIDCLDTMKLAAFYSDVTGRPVKEDSDADWAGITFGEIELAFQRVDEYFAPTWPSNEHPKQFHLDFEVDDIEAEQRRVIELGATLKKDHIGPEGYGFRVYTDPVGHPFCLCRNKGVVWQGDVPVWPNKS</sequence>
<gene>
    <name evidence="2" type="ORF">ACFO8M_23140</name>
</gene>
<dbReference type="Pfam" id="PF18029">
    <property type="entry name" value="Glyoxalase_6"/>
    <property type="match status" value="1"/>
</dbReference>
<evidence type="ECO:0000313" key="2">
    <source>
        <dbReference type="EMBL" id="MFC3495389.1"/>
    </source>
</evidence>
<proteinExistence type="predicted"/>
<dbReference type="Proteomes" id="UP001595712">
    <property type="component" value="Unassembled WGS sequence"/>
</dbReference>
<comment type="caution">
    <text evidence="2">The sequence shown here is derived from an EMBL/GenBank/DDBJ whole genome shotgun (WGS) entry which is preliminary data.</text>
</comment>
<accession>A0ABV7Q6E3</accession>
<evidence type="ECO:0000259" key="1">
    <source>
        <dbReference type="PROSITE" id="PS51819"/>
    </source>
</evidence>
<dbReference type="Gene3D" id="3.10.180.10">
    <property type="entry name" value="2,3-Dihydroxybiphenyl 1,2-Dioxygenase, domain 1"/>
    <property type="match status" value="1"/>
</dbReference>
<feature type="domain" description="VOC" evidence="1">
    <location>
        <begin position="3"/>
        <end position="120"/>
    </location>
</feature>